<reference evidence="2 3" key="1">
    <citation type="journal article" date="2018" name="Mol. Plant">
        <title>The genome of Artemisia annua provides insight into the evolution of Asteraceae family and artemisinin biosynthesis.</title>
        <authorList>
            <person name="Shen Q."/>
            <person name="Zhang L."/>
            <person name="Liao Z."/>
            <person name="Wang S."/>
            <person name="Yan T."/>
            <person name="Shi P."/>
            <person name="Liu M."/>
            <person name="Fu X."/>
            <person name="Pan Q."/>
            <person name="Wang Y."/>
            <person name="Lv Z."/>
            <person name="Lu X."/>
            <person name="Zhang F."/>
            <person name="Jiang W."/>
            <person name="Ma Y."/>
            <person name="Chen M."/>
            <person name="Hao X."/>
            <person name="Li L."/>
            <person name="Tang Y."/>
            <person name="Lv G."/>
            <person name="Zhou Y."/>
            <person name="Sun X."/>
            <person name="Brodelius P.E."/>
            <person name="Rose J.K.C."/>
            <person name="Tang K."/>
        </authorList>
    </citation>
    <scope>NUCLEOTIDE SEQUENCE [LARGE SCALE GENOMIC DNA]</scope>
    <source>
        <strain evidence="3">cv. Huhao1</strain>
        <tissue evidence="2">Leaf</tissue>
    </source>
</reference>
<keyword evidence="2" id="KW-0378">Hydrolase</keyword>
<proteinExistence type="predicted"/>
<evidence type="ECO:0000313" key="2">
    <source>
        <dbReference type="EMBL" id="PWA63014.1"/>
    </source>
</evidence>
<dbReference type="Gene3D" id="1.10.1070.11">
    <property type="entry name" value="Phosphatidylinositol 3-/4-kinase, catalytic domain"/>
    <property type="match status" value="1"/>
</dbReference>
<feature type="domain" description="PI3K/PI4K catalytic" evidence="1">
    <location>
        <begin position="1"/>
        <end position="165"/>
    </location>
</feature>
<dbReference type="SUPFAM" id="SSF56112">
    <property type="entry name" value="Protein kinase-like (PK-like)"/>
    <property type="match status" value="1"/>
</dbReference>
<evidence type="ECO:0000313" key="3">
    <source>
        <dbReference type="Proteomes" id="UP000245207"/>
    </source>
</evidence>
<dbReference type="OrthoDB" id="1827565at2759"/>
<dbReference type="Proteomes" id="UP000245207">
    <property type="component" value="Unassembled WGS sequence"/>
</dbReference>
<dbReference type="EMBL" id="PKPP01004729">
    <property type="protein sequence ID" value="PWA63014.1"/>
    <property type="molecule type" value="Genomic_DNA"/>
</dbReference>
<sequence length="165" mass="19361">MAWIVRHTPCLLCWWLTQKMFPSSSVLDRNAKLFSIKDLEVLKDTHGYQLLNKFINNCIGLEIVFDIINNKVSGAPFVQWWCWNEHWQMAIHRCLSKFHHPNHHMMWMCPWTLWSTRLSFLKCMKHMAIVGYIVGLGDRHSKNIQIDQATAELCTLILVLPLSKG</sequence>
<dbReference type="PROSITE" id="PS50290">
    <property type="entry name" value="PI3_4_KINASE_3"/>
    <property type="match status" value="1"/>
</dbReference>
<accession>A0A2U1MP74</accession>
<evidence type="ECO:0000259" key="1">
    <source>
        <dbReference type="PROSITE" id="PS50290"/>
    </source>
</evidence>
<protein>
    <submittedName>
        <fullName evidence="2">Alpha/beta-Hydrolases superfamily protein</fullName>
    </submittedName>
</protein>
<dbReference type="InterPro" id="IPR011009">
    <property type="entry name" value="Kinase-like_dom_sf"/>
</dbReference>
<keyword evidence="3" id="KW-1185">Reference proteome</keyword>
<dbReference type="InterPro" id="IPR036940">
    <property type="entry name" value="PI3/4_kinase_cat_sf"/>
</dbReference>
<gene>
    <name evidence="2" type="ORF">CTI12_AA357670</name>
</gene>
<organism evidence="2 3">
    <name type="scientific">Artemisia annua</name>
    <name type="common">Sweet wormwood</name>
    <dbReference type="NCBI Taxonomy" id="35608"/>
    <lineage>
        <taxon>Eukaryota</taxon>
        <taxon>Viridiplantae</taxon>
        <taxon>Streptophyta</taxon>
        <taxon>Embryophyta</taxon>
        <taxon>Tracheophyta</taxon>
        <taxon>Spermatophyta</taxon>
        <taxon>Magnoliopsida</taxon>
        <taxon>eudicotyledons</taxon>
        <taxon>Gunneridae</taxon>
        <taxon>Pentapetalae</taxon>
        <taxon>asterids</taxon>
        <taxon>campanulids</taxon>
        <taxon>Asterales</taxon>
        <taxon>Asteraceae</taxon>
        <taxon>Asteroideae</taxon>
        <taxon>Anthemideae</taxon>
        <taxon>Artemisiinae</taxon>
        <taxon>Artemisia</taxon>
    </lineage>
</organism>
<comment type="caution">
    <text evidence="2">The sequence shown here is derived from an EMBL/GenBank/DDBJ whole genome shotgun (WGS) entry which is preliminary data.</text>
</comment>
<dbReference type="InterPro" id="IPR000403">
    <property type="entry name" value="PI3/4_kinase_cat_dom"/>
</dbReference>
<dbReference type="Pfam" id="PF00454">
    <property type="entry name" value="PI3_PI4_kinase"/>
    <property type="match status" value="1"/>
</dbReference>
<dbReference type="AlphaFoldDB" id="A0A2U1MP74"/>
<name>A0A2U1MP74_ARTAN</name>
<dbReference type="GO" id="GO:0016787">
    <property type="term" value="F:hydrolase activity"/>
    <property type="evidence" value="ECO:0007669"/>
    <property type="project" value="UniProtKB-KW"/>
</dbReference>
<dbReference type="STRING" id="35608.A0A2U1MP74"/>